<dbReference type="PANTHER" id="PTHR24166:SF48">
    <property type="entry name" value="PROTEIN VAPYRIN"/>
    <property type="match status" value="1"/>
</dbReference>
<feature type="region of interest" description="Disordered" evidence="4">
    <location>
        <begin position="1"/>
        <end position="27"/>
    </location>
</feature>
<name>A0A9P1FFV4_9DINO</name>
<comment type="caution">
    <text evidence="5">The sequence shown here is derived from an EMBL/GenBank/DDBJ whole genome shotgun (WGS) entry which is preliminary data.</text>
</comment>
<keyword evidence="2 3" id="KW-0040">ANK repeat</keyword>
<dbReference type="Proteomes" id="UP001152797">
    <property type="component" value="Unassembled WGS sequence"/>
</dbReference>
<dbReference type="PROSITE" id="PS50297">
    <property type="entry name" value="ANK_REP_REGION"/>
    <property type="match status" value="2"/>
</dbReference>
<dbReference type="InterPro" id="IPR002110">
    <property type="entry name" value="Ankyrin_rpt"/>
</dbReference>
<gene>
    <name evidence="5" type="ORF">C1SCF055_LOCUS2907</name>
</gene>
<dbReference type="OrthoDB" id="21416at2759"/>
<dbReference type="EMBL" id="CAMXCT010000139">
    <property type="protein sequence ID" value="CAI3974511.1"/>
    <property type="molecule type" value="Genomic_DNA"/>
</dbReference>
<dbReference type="AlphaFoldDB" id="A0A9P1FFV4"/>
<reference evidence="5" key="1">
    <citation type="submission" date="2022-10" db="EMBL/GenBank/DDBJ databases">
        <authorList>
            <person name="Chen Y."/>
            <person name="Dougan E. K."/>
            <person name="Chan C."/>
            <person name="Rhodes N."/>
            <person name="Thang M."/>
        </authorList>
    </citation>
    <scope>NUCLEOTIDE SEQUENCE</scope>
</reference>
<keyword evidence="1" id="KW-0677">Repeat</keyword>
<feature type="repeat" description="ANK" evidence="3">
    <location>
        <begin position="143"/>
        <end position="177"/>
    </location>
</feature>
<evidence type="ECO:0000313" key="6">
    <source>
        <dbReference type="EMBL" id="CAL4761823.1"/>
    </source>
</evidence>
<dbReference type="PANTHER" id="PTHR24166">
    <property type="entry name" value="ROLLING PEBBLES, ISOFORM B"/>
    <property type="match status" value="1"/>
</dbReference>
<evidence type="ECO:0000313" key="7">
    <source>
        <dbReference type="Proteomes" id="UP001152797"/>
    </source>
</evidence>
<feature type="repeat" description="ANK" evidence="3">
    <location>
        <begin position="110"/>
        <end position="142"/>
    </location>
</feature>
<dbReference type="SMART" id="SM00248">
    <property type="entry name" value="ANK"/>
    <property type="match status" value="2"/>
</dbReference>
<feature type="compositionally biased region" description="Polar residues" evidence="4">
    <location>
        <begin position="13"/>
        <end position="27"/>
    </location>
</feature>
<evidence type="ECO:0000256" key="3">
    <source>
        <dbReference type="PROSITE-ProRule" id="PRU00023"/>
    </source>
</evidence>
<dbReference type="EMBL" id="CAMXCT020000139">
    <property type="protein sequence ID" value="CAL1127886.1"/>
    <property type="molecule type" value="Genomic_DNA"/>
</dbReference>
<dbReference type="EMBL" id="CAMXCT030000139">
    <property type="protein sequence ID" value="CAL4761823.1"/>
    <property type="molecule type" value="Genomic_DNA"/>
</dbReference>
<evidence type="ECO:0000256" key="1">
    <source>
        <dbReference type="ARBA" id="ARBA00022737"/>
    </source>
</evidence>
<feature type="compositionally biased region" description="Basic and acidic residues" evidence="4">
    <location>
        <begin position="1"/>
        <end position="12"/>
    </location>
</feature>
<organism evidence="5">
    <name type="scientific">Cladocopium goreaui</name>
    <dbReference type="NCBI Taxonomy" id="2562237"/>
    <lineage>
        <taxon>Eukaryota</taxon>
        <taxon>Sar</taxon>
        <taxon>Alveolata</taxon>
        <taxon>Dinophyceae</taxon>
        <taxon>Suessiales</taxon>
        <taxon>Symbiodiniaceae</taxon>
        <taxon>Cladocopium</taxon>
    </lineage>
</organism>
<sequence length="207" mass="22412">MAHGFSKEKLKTVESQLSDASQEQDPTCNGMARHGCVFGRCTDDVQRLLEEFAAYTLAIAKAEVGGMQIRMLYNCVLVSHKFLGILWEPLCLGHAEAKTPQLGAKASRRTGRTELHNAVCSGDEDYVQQLLKNRASVDAMDGSGRTPLHLAASELSEPVKIIELLLEARARTEAEDLSGPEPSFTPLNLACDSKCKEAVAVLQSAAP</sequence>
<accession>A0A9P1FFV4</accession>
<dbReference type="InterPro" id="IPR050889">
    <property type="entry name" value="Dendritic_Spine_Reg/Scaffold"/>
</dbReference>
<dbReference type="Gene3D" id="1.25.40.20">
    <property type="entry name" value="Ankyrin repeat-containing domain"/>
    <property type="match status" value="1"/>
</dbReference>
<evidence type="ECO:0000313" key="5">
    <source>
        <dbReference type="EMBL" id="CAI3974511.1"/>
    </source>
</evidence>
<evidence type="ECO:0000256" key="4">
    <source>
        <dbReference type="SAM" id="MobiDB-lite"/>
    </source>
</evidence>
<reference evidence="6 7" key="2">
    <citation type="submission" date="2024-05" db="EMBL/GenBank/DDBJ databases">
        <authorList>
            <person name="Chen Y."/>
            <person name="Shah S."/>
            <person name="Dougan E. K."/>
            <person name="Thang M."/>
            <person name="Chan C."/>
        </authorList>
    </citation>
    <scope>NUCLEOTIDE SEQUENCE [LARGE SCALE GENOMIC DNA]</scope>
</reference>
<keyword evidence="7" id="KW-1185">Reference proteome</keyword>
<proteinExistence type="predicted"/>
<evidence type="ECO:0000256" key="2">
    <source>
        <dbReference type="ARBA" id="ARBA00023043"/>
    </source>
</evidence>
<dbReference type="SUPFAM" id="SSF48403">
    <property type="entry name" value="Ankyrin repeat"/>
    <property type="match status" value="1"/>
</dbReference>
<dbReference type="PROSITE" id="PS50088">
    <property type="entry name" value="ANK_REPEAT"/>
    <property type="match status" value="2"/>
</dbReference>
<protein>
    <submittedName>
        <fullName evidence="5">Uncharacterized protein</fullName>
    </submittedName>
</protein>
<dbReference type="InterPro" id="IPR036770">
    <property type="entry name" value="Ankyrin_rpt-contain_sf"/>
</dbReference>
<dbReference type="Pfam" id="PF12796">
    <property type="entry name" value="Ank_2"/>
    <property type="match status" value="1"/>
</dbReference>